<sequence length="218" mass="24423">MNHLNMDFSQRVVIHTTQQIWQSSPAPGVWRKPLEREARESGHTTSVVRYDPGCTFRPHPHPLGEEILVLKGVFSDEHGDYPAGSYLRNPPGSQHAPFSQEGCVILVKLNQFSQDDLSEVRIATNNVPWQTNSEGIQERSLHEFDDEHVRLLKLNAGEQCCPANGGGEEILVLSGTLNDEFGAYPSGCWIRNPQGNAHHLFVKQETVIWCKTGHLAPR</sequence>
<dbReference type="EMBL" id="BATJ01000032">
    <property type="protein sequence ID" value="GAD69495.1"/>
    <property type="molecule type" value="Genomic_DNA"/>
</dbReference>
<evidence type="ECO:0000313" key="2">
    <source>
        <dbReference type="EMBL" id="GAD69495.1"/>
    </source>
</evidence>
<dbReference type="InterPro" id="IPR025979">
    <property type="entry name" value="ChrR-like_cupin_dom"/>
</dbReference>
<organism evidence="2 3">
    <name type="scientific">Vibrio proteolyticus NBRC 13287</name>
    <dbReference type="NCBI Taxonomy" id="1219065"/>
    <lineage>
        <taxon>Bacteria</taxon>
        <taxon>Pseudomonadati</taxon>
        <taxon>Pseudomonadota</taxon>
        <taxon>Gammaproteobacteria</taxon>
        <taxon>Vibrionales</taxon>
        <taxon>Vibrionaceae</taxon>
        <taxon>Vibrio</taxon>
    </lineage>
</organism>
<dbReference type="InterPro" id="IPR014710">
    <property type="entry name" value="RmlC-like_jellyroll"/>
</dbReference>
<dbReference type="Pfam" id="PF12973">
    <property type="entry name" value="Cupin_7"/>
    <property type="match status" value="2"/>
</dbReference>
<proteinExistence type="predicted"/>
<dbReference type="Proteomes" id="UP000016570">
    <property type="component" value="Unassembled WGS sequence"/>
</dbReference>
<dbReference type="AlphaFoldDB" id="U3A725"/>
<evidence type="ECO:0000313" key="3">
    <source>
        <dbReference type="Proteomes" id="UP000016570"/>
    </source>
</evidence>
<dbReference type="Gene3D" id="2.60.120.10">
    <property type="entry name" value="Jelly Rolls"/>
    <property type="match status" value="1"/>
</dbReference>
<protein>
    <recommendedName>
        <fullName evidence="1">ChrR-like cupin domain-containing protein</fullName>
    </recommendedName>
</protein>
<keyword evidence="3" id="KW-1185">Reference proteome</keyword>
<dbReference type="eggNOG" id="COG3806">
    <property type="taxonomic scope" value="Bacteria"/>
</dbReference>
<dbReference type="RefSeq" id="WP_021707458.1">
    <property type="nucleotide sequence ID" value="NZ_BATJ01000032.1"/>
</dbReference>
<reference evidence="2 3" key="1">
    <citation type="submission" date="2013-09" db="EMBL/GenBank/DDBJ databases">
        <title>Whole genome shotgun sequence of Vibrio proteolyticus NBRC 13287.</title>
        <authorList>
            <person name="Isaki S."/>
            <person name="Hosoyama A."/>
            <person name="Numata M."/>
            <person name="Hashimoto M."/>
            <person name="Hosoyama Y."/>
            <person name="Tsuchikane K."/>
            <person name="Noguchi M."/>
            <person name="Hirakata S."/>
            <person name="Ichikawa N."/>
            <person name="Ohji S."/>
            <person name="Yamazoe A."/>
            <person name="Fujita N."/>
        </authorList>
    </citation>
    <scope>NUCLEOTIDE SEQUENCE [LARGE SCALE GENOMIC DNA]</scope>
    <source>
        <strain evidence="2 3">NBRC 13287</strain>
    </source>
</reference>
<comment type="caution">
    <text evidence="2">The sequence shown here is derived from an EMBL/GenBank/DDBJ whole genome shotgun (WGS) entry which is preliminary data.</text>
</comment>
<dbReference type="CDD" id="cd20303">
    <property type="entry name" value="cupin_ChrR_1"/>
    <property type="match status" value="2"/>
</dbReference>
<accession>U3A725</accession>
<dbReference type="InterPro" id="IPR011051">
    <property type="entry name" value="RmlC_Cupin_sf"/>
</dbReference>
<name>U3A725_VIBPR</name>
<dbReference type="SUPFAM" id="SSF51182">
    <property type="entry name" value="RmlC-like cupins"/>
    <property type="match status" value="2"/>
</dbReference>
<dbReference type="STRING" id="1219065.VPR01S_32_00050"/>
<evidence type="ECO:0000259" key="1">
    <source>
        <dbReference type="Pfam" id="PF12973"/>
    </source>
</evidence>
<feature type="domain" description="ChrR-like cupin" evidence="1">
    <location>
        <begin position="10"/>
        <end position="112"/>
    </location>
</feature>
<gene>
    <name evidence="2" type="ORF">VPR01S_32_00050</name>
</gene>
<feature type="domain" description="ChrR-like cupin" evidence="1">
    <location>
        <begin position="119"/>
        <end position="216"/>
    </location>
</feature>